<protein>
    <submittedName>
        <fullName evidence="2">Xaa-Pro aminopeptidase</fullName>
    </submittedName>
</protein>
<accession>A0A0L7LJS7</accession>
<keyword evidence="2" id="KW-0031">Aminopeptidase</keyword>
<comment type="caution">
    <text evidence="2">The sequence shown here is derived from an EMBL/GenBank/DDBJ whole genome shotgun (WGS) entry which is preliminary data.</text>
</comment>
<name>A0A0L7LJS7_OPEBR</name>
<proteinExistence type="predicted"/>
<keyword evidence="2" id="KW-0378">Hydrolase</keyword>
<dbReference type="Pfam" id="PF00557">
    <property type="entry name" value="Peptidase_M24"/>
    <property type="match status" value="1"/>
</dbReference>
<dbReference type="Gene3D" id="3.90.230.10">
    <property type="entry name" value="Creatinase/methionine aminopeptidase superfamily"/>
    <property type="match status" value="1"/>
</dbReference>
<dbReference type="SUPFAM" id="SSF55920">
    <property type="entry name" value="Creatinase/aminopeptidase"/>
    <property type="match status" value="1"/>
</dbReference>
<feature type="domain" description="Peptidase M24" evidence="1">
    <location>
        <begin position="50"/>
        <end position="101"/>
    </location>
</feature>
<reference evidence="2 3" key="1">
    <citation type="journal article" date="2015" name="Genome Biol. Evol.">
        <title>The genome of winter moth (Operophtera brumata) provides a genomic perspective on sexual dimorphism and phenology.</title>
        <authorList>
            <person name="Derks M.F."/>
            <person name="Smit S."/>
            <person name="Salis L."/>
            <person name="Schijlen E."/>
            <person name="Bossers A."/>
            <person name="Mateman C."/>
            <person name="Pijl A.S."/>
            <person name="de Ridder D."/>
            <person name="Groenen M.A."/>
            <person name="Visser M.E."/>
            <person name="Megens H.J."/>
        </authorList>
    </citation>
    <scope>NUCLEOTIDE SEQUENCE [LARGE SCALE GENOMIC DNA]</scope>
    <source>
        <strain evidence="2">WM2013NL</strain>
        <tissue evidence="2">Head and thorax</tissue>
    </source>
</reference>
<organism evidence="2 3">
    <name type="scientific">Operophtera brumata</name>
    <name type="common">Winter moth</name>
    <name type="synonym">Phalaena brumata</name>
    <dbReference type="NCBI Taxonomy" id="104452"/>
    <lineage>
        <taxon>Eukaryota</taxon>
        <taxon>Metazoa</taxon>
        <taxon>Ecdysozoa</taxon>
        <taxon>Arthropoda</taxon>
        <taxon>Hexapoda</taxon>
        <taxon>Insecta</taxon>
        <taxon>Pterygota</taxon>
        <taxon>Neoptera</taxon>
        <taxon>Endopterygota</taxon>
        <taxon>Lepidoptera</taxon>
        <taxon>Glossata</taxon>
        <taxon>Ditrysia</taxon>
        <taxon>Geometroidea</taxon>
        <taxon>Geometridae</taxon>
        <taxon>Larentiinae</taxon>
        <taxon>Operophtera</taxon>
    </lineage>
</organism>
<sequence length="150" mass="16800">MFWWDGKLPSVVIDHLKEEGVEMVLLISPVQGTWAERRAPSKKEPSLGFARKALWDVGLDYAHGTGHGVGHFLNVHEGPSGVSWRPYPRDPGLAPRQVLSNGRGVLGFRTLTLVPNQRECIDVALLDQFEYQSVTKLLTILMLSFYMSNV</sequence>
<dbReference type="AlphaFoldDB" id="A0A0L7LJS7"/>
<dbReference type="InterPro" id="IPR036005">
    <property type="entry name" value="Creatinase/aminopeptidase-like"/>
</dbReference>
<dbReference type="Proteomes" id="UP000037510">
    <property type="component" value="Unassembled WGS sequence"/>
</dbReference>
<keyword evidence="2" id="KW-0645">Protease</keyword>
<dbReference type="STRING" id="104452.A0A0L7LJS7"/>
<dbReference type="PANTHER" id="PTHR43763">
    <property type="entry name" value="XAA-PRO AMINOPEPTIDASE 1"/>
    <property type="match status" value="1"/>
</dbReference>
<dbReference type="GO" id="GO:0004177">
    <property type="term" value="F:aminopeptidase activity"/>
    <property type="evidence" value="ECO:0007669"/>
    <property type="project" value="UniProtKB-KW"/>
</dbReference>
<dbReference type="PANTHER" id="PTHR43763:SF20">
    <property type="entry name" value="XAA-PRO AMINOPEPTIDASE APEPP"/>
    <property type="match status" value="1"/>
</dbReference>
<dbReference type="EMBL" id="JTDY01000804">
    <property type="protein sequence ID" value="KOB75818.1"/>
    <property type="molecule type" value="Genomic_DNA"/>
</dbReference>
<evidence type="ECO:0000259" key="1">
    <source>
        <dbReference type="Pfam" id="PF00557"/>
    </source>
</evidence>
<gene>
    <name evidence="2" type="ORF">OBRU01_06137</name>
</gene>
<dbReference type="InterPro" id="IPR050422">
    <property type="entry name" value="X-Pro_aminopeptidase_P"/>
</dbReference>
<dbReference type="InterPro" id="IPR000994">
    <property type="entry name" value="Pept_M24"/>
</dbReference>
<keyword evidence="3" id="KW-1185">Reference proteome</keyword>
<evidence type="ECO:0000313" key="2">
    <source>
        <dbReference type="EMBL" id="KOB75818.1"/>
    </source>
</evidence>
<evidence type="ECO:0000313" key="3">
    <source>
        <dbReference type="Proteomes" id="UP000037510"/>
    </source>
</evidence>